<organism evidence="4 5">
    <name type="scientific">Microbacterium nanhaiense</name>
    <dbReference type="NCBI Taxonomy" id="1301026"/>
    <lineage>
        <taxon>Bacteria</taxon>
        <taxon>Bacillati</taxon>
        <taxon>Actinomycetota</taxon>
        <taxon>Actinomycetes</taxon>
        <taxon>Micrococcales</taxon>
        <taxon>Microbacteriaceae</taxon>
        <taxon>Microbacterium</taxon>
    </lineage>
</organism>
<evidence type="ECO:0000313" key="4">
    <source>
        <dbReference type="EMBL" id="GGO63362.1"/>
    </source>
</evidence>
<reference evidence="5" key="1">
    <citation type="journal article" date="2019" name="Int. J. Syst. Evol. Microbiol.">
        <title>The Global Catalogue of Microorganisms (GCM) 10K type strain sequencing project: providing services to taxonomists for standard genome sequencing and annotation.</title>
        <authorList>
            <consortium name="The Broad Institute Genomics Platform"/>
            <consortium name="The Broad Institute Genome Sequencing Center for Infectious Disease"/>
            <person name="Wu L."/>
            <person name="Ma J."/>
        </authorList>
    </citation>
    <scope>NUCLEOTIDE SEQUENCE [LARGE SCALE GENOMIC DNA]</scope>
    <source>
        <strain evidence="5">CGMCC 4.7181</strain>
    </source>
</reference>
<dbReference type="PANTHER" id="PTHR34987:SF6">
    <property type="entry name" value="ALPHA-L-RHAMNOSIDASE SIX-HAIRPIN GLYCOSIDASE DOMAIN-CONTAINING PROTEIN"/>
    <property type="match status" value="1"/>
</dbReference>
<feature type="region of interest" description="Disordered" evidence="1">
    <location>
        <begin position="138"/>
        <end position="159"/>
    </location>
</feature>
<dbReference type="Pfam" id="PF17390">
    <property type="entry name" value="Bac_rhamnosid_C"/>
    <property type="match status" value="1"/>
</dbReference>
<evidence type="ECO:0000313" key="5">
    <source>
        <dbReference type="Proteomes" id="UP000638043"/>
    </source>
</evidence>
<dbReference type="InterPro" id="IPR035398">
    <property type="entry name" value="Bac_rhamnosid_C"/>
</dbReference>
<feature type="domain" description="Alpha-L-rhamnosidase C-terminal" evidence="3">
    <location>
        <begin position="577"/>
        <end position="613"/>
    </location>
</feature>
<dbReference type="PANTHER" id="PTHR34987">
    <property type="entry name" value="C, PUTATIVE (AFU_ORTHOLOGUE AFUA_3G02880)-RELATED"/>
    <property type="match status" value="1"/>
</dbReference>
<dbReference type="Gene3D" id="1.50.10.10">
    <property type="match status" value="1"/>
</dbReference>
<name>A0ABQ2N0I6_9MICO</name>
<accession>A0ABQ2N0I6</accession>
<evidence type="ECO:0000256" key="1">
    <source>
        <dbReference type="SAM" id="MobiDB-lite"/>
    </source>
</evidence>
<gene>
    <name evidence="4" type="ORF">GCM10010910_15740</name>
</gene>
<dbReference type="SUPFAM" id="SSF48208">
    <property type="entry name" value="Six-hairpin glycosidases"/>
    <property type="match status" value="1"/>
</dbReference>
<evidence type="ECO:0000259" key="3">
    <source>
        <dbReference type="Pfam" id="PF17390"/>
    </source>
</evidence>
<dbReference type="Gene3D" id="2.60.420.10">
    <property type="entry name" value="Maltose phosphorylase, domain 3"/>
    <property type="match status" value="1"/>
</dbReference>
<dbReference type="Pfam" id="PF17389">
    <property type="entry name" value="Bac_rhamnosid6H"/>
    <property type="match status" value="1"/>
</dbReference>
<dbReference type="RefSeq" id="WP_188700860.1">
    <property type="nucleotide sequence ID" value="NZ_BMMQ01000004.1"/>
</dbReference>
<dbReference type="InterPro" id="IPR012341">
    <property type="entry name" value="6hp_glycosidase-like_sf"/>
</dbReference>
<feature type="region of interest" description="Disordered" evidence="1">
    <location>
        <begin position="189"/>
        <end position="212"/>
    </location>
</feature>
<protein>
    <recommendedName>
        <fullName evidence="6">Alpha-L-rhamnosidase</fullName>
    </recommendedName>
</protein>
<comment type="caution">
    <text evidence="4">The sequence shown here is derived from an EMBL/GenBank/DDBJ whole genome shotgun (WGS) entry which is preliminary data.</text>
</comment>
<evidence type="ECO:0000259" key="2">
    <source>
        <dbReference type="Pfam" id="PF17389"/>
    </source>
</evidence>
<evidence type="ECO:0008006" key="6">
    <source>
        <dbReference type="Google" id="ProtNLM"/>
    </source>
</evidence>
<keyword evidence="5" id="KW-1185">Reference proteome</keyword>
<dbReference type="InterPro" id="IPR035396">
    <property type="entry name" value="Bac_rhamnosid6H"/>
</dbReference>
<dbReference type="Proteomes" id="UP000638043">
    <property type="component" value="Unassembled WGS sequence"/>
</dbReference>
<dbReference type="InterPro" id="IPR008928">
    <property type="entry name" value="6-hairpin_glycosidase_sf"/>
</dbReference>
<proteinExistence type="predicted"/>
<dbReference type="EMBL" id="BMMQ01000004">
    <property type="protein sequence ID" value="GGO63362.1"/>
    <property type="molecule type" value="Genomic_DNA"/>
</dbReference>
<sequence length="632" mass="67968">MTPERIRELSRAAGPDILADAAPAGGTRWLYAPGDFASAVIARLVREGFAANRNVHYATNFAAPRARVRFSAALDGGSVEIAARGSAAIEIDGAPQPAAGRISPRAGAREIVVTVTADPGEAATLAVIEGPAAWFADGEPADVRDGSADTAPHTSGEPVQRVSLTHDGELFDTGVPVLGRPVINSDAEPVVRTGESRAEALSDDEHESRHDVVRRPDGRWTTAHPLGFRYLRIDHMPLEAYVEAQVRPAPRRGAFVSSDPRLDRIWATSAYTLRASMQRLTLDGIKRDRMPWVGDQALALLSNAYAFGDAGILVDGLDALGRPGEGYANGISDYSLWWVVAARQLRRFHGVDSPRLTATAEEIVRGLAEICDDDGVFRPRSFESDFADSSAGAIFIDWGMTVDEGLMPTALQMLWHWALRSVAELTGEPRWDALADSIRATLIARAWDPARRRWNKNLDGGAVACSYADAFAVLGDIARGDDAYASGYALDDARLMGTPFMAGFGLLALAATGGSADVVTGVRERWQPMLDLGAATFWEEGVSDASPWEMYGRPFGKSLCHGWASAPAFLLPMAILGVEPLTDGWREVRVRPRLGELDWAAAVIPTPLGDLTIEANADGVRIDAPDGMTVRR</sequence>
<feature type="domain" description="Alpha-L-rhamnosidase six-hairpin glycosidase" evidence="2">
    <location>
        <begin position="251"/>
        <end position="317"/>
    </location>
</feature>